<keyword evidence="1" id="KW-0812">Transmembrane</keyword>
<keyword evidence="1" id="KW-1133">Transmembrane helix</keyword>
<dbReference type="AlphaFoldDB" id="A0A1W1ZVS1"/>
<feature type="transmembrane region" description="Helical" evidence="1">
    <location>
        <begin position="20"/>
        <end position="41"/>
    </location>
</feature>
<dbReference type="STRING" id="112901.SAMN04488500_104219"/>
<dbReference type="Proteomes" id="UP000192738">
    <property type="component" value="Unassembled WGS sequence"/>
</dbReference>
<feature type="transmembrane region" description="Helical" evidence="1">
    <location>
        <begin position="90"/>
        <end position="112"/>
    </location>
</feature>
<dbReference type="Pfam" id="PF12822">
    <property type="entry name" value="ECF_trnsprt"/>
    <property type="match status" value="1"/>
</dbReference>
<feature type="transmembrane region" description="Helical" evidence="1">
    <location>
        <begin position="124"/>
        <end position="147"/>
    </location>
</feature>
<dbReference type="OrthoDB" id="9813540at2"/>
<keyword evidence="3" id="KW-1185">Reference proteome</keyword>
<evidence type="ECO:0000313" key="2">
    <source>
        <dbReference type="EMBL" id="SMC52342.1"/>
    </source>
</evidence>
<dbReference type="GO" id="GO:0022857">
    <property type="term" value="F:transmembrane transporter activity"/>
    <property type="evidence" value="ECO:0007669"/>
    <property type="project" value="InterPro"/>
</dbReference>
<dbReference type="EMBL" id="FWXI01000004">
    <property type="protein sequence ID" value="SMC52342.1"/>
    <property type="molecule type" value="Genomic_DNA"/>
</dbReference>
<proteinExistence type="predicted"/>
<reference evidence="2 3" key="1">
    <citation type="submission" date="2017-04" db="EMBL/GenBank/DDBJ databases">
        <authorList>
            <person name="Afonso C.L."/>
            <person name="Miller P.J."/>
            <person name="Scott M.A."/>
            <person name="Spackman E."/>
            <person name="Goraichik I."/>
            <person name="Dimitrov K.M."/>
            <person name="Suarez D.L."/>
            <person name="Swayne D.E."/>
        </authorList>
    </citation>
    <scope>NUCLEOTIDE SEQUENCE [LARGE SCALE GENOMIC DNA]</scope>
    <source>
        <strain evidence="2 3">DSM 5090</strain>
    </source>
</reference>
<name>A0A1W1ZVS1_9FIRM</name>
<accession>A0A1W1ZVS1</accession>
<feature type="transmembrane region" description="Helical" evidence="1">
    <location>
        <begin position="167"/>
        <end position="192"/>
    </location>
</feature>
<evidence type="ECO:0000256" key="1">
    <source>
        <dbReference type="SAM" id="Phobius"/>
    </source>
</evidence>
<dbReference type="RefSeq" id="WP_084574865.1">
    <property type="nucleotide sequence ID" value="NZ_CP155572.1"/>
</dbReference>
<dbReference type="InterPro" id="IPR024529">
    <property type="entry name" value="ECF_trnsprt_substrate-spec"/>
</dbReference>
<gene>
    <name evidence="2" type="ORF">SAMN04488500_104219</name>
</gene>
<keyword evidence="1" id="KW-0472">Membrane</keyword>
<organism evidence="2 3">
    <name type="scientific">Sporomusa malonica</name>
    <dbReference type="NCBI Taxonomy" id="112901"/>
    <lineage>
        <taxon>Bacteria</taxon>
        <taxon>Bacillati</taxon>
        <taxon>Bacillota</taxon>
        <taxon>Negativicutes</taxon>
        <taxon>Selenomonadales</taxon>
        <taxon>Sporomusaceae</taxon>
        <taxon>Sporomusa</taxon>
    </lineage>
</organism>
<dbReference type="Gene3D" id="1.10.1760.20">
    <property type="match status" value="1"/>
</dbReference>
<protein>
    <submittedName>
        <fullName evidence="2">Uncharacterized membrane protein</fullName>
    </submittedName>
</protein>
<feature type="transmembrane region" description="Helical" evidence="1">
    <location>
        <begin position="53"/>
        <end position="78"/>
    </location>
</feature>
<evidence type="ECO:0000313" key="3">
    <source>
        <dbReference type="Proteomes" id="UP000192738"/>
    </source>
</evidence>
<sequence length="198" mass="20988">MGKTETLRGTSKFGVRQIAIIGMLSAISITLGLSGFGFIPLPTAKATIMQIPVIIGAVLEGPVVGAMIGLIFGLFSIIQNLTTPNILSFAFINPLVSVLPRVLIGITAYYAYKWTWSKHDGIRIGVGAIVGSLTNTFGVLTMIYLLYAAQFAEARGIGFDAAAKVIYGIALVNGLPEALIATAISVPVVMAIKRRYKN</sequence>